<evidence type="ECO:0000256" key="12">
    <source>
        <dbReference type="ARBA" id="ARBA00032579"/>
    </source>
</evidence>
<evidence type="ECO:0000256" key="8">
    <source>
        <dbReference type="ARBA" id="ARBA00022723"/>
    </source>
</evidence>
<dbReference type="CDD" id="cd07396">
    <property type="entry name" value="MPP_Nbla03831"/>
    <property type="match status" value="1"/>
</dbReference>
<keyword evidence="19" id="KW-1185">Reference proteome</keyword>
<dbReference type="Gene3D" id="3.60.21.10">
    <property type="match status" value="1"/>
</dbReference>
<dbReference type="GO" id="GO:0030145">
    <property type="term" value="F:manganese ion binding"/>
    <property type="evidence" value="ECO:0007669"/>
    <property type="project" value="Ensembl"/>
</dbReference>
<dbReference type="GO" id="GO:0008663">
    <property type="term" value="F:2',3'-cyclic-nucleotide 2'-phosphodiesterase activity"/>
    <property type="evidence" value="ECO:0007669"/>
    <property type="project" value="Ensembl"/>
</dbReference>
<dbReference type="Proteomes" id="UP000314980">
    <property type="component" value="Unassembled WGS sequence"/>
</dbReference>
<evidence type="ECO:0000259" key="17">
    <source>
        <dbReference type="Pfam" id="PF00149"/>
    </source>
</evidence>
<proteinExistence type="inferred from homology"/>
<evidence type="ECO:0000256" key="5">
    <source>
        <dbReference type="ARBA" id="ARBA00012453"/>
    </source>
</evidence>
<comment type="catalytic activity">
    <reaction evidence="16">
        <text>ADP-D-ribose + H2O = D-ribose 5-phosphate + AMP + 2 H(+)</text>
        <dbReference type="Rhea" id="RHEA:10412"/>
        <dbReference type="ChEBI" id="CHEBI:15377"/>
        <dbReference type="ChEBI" id="CHEBI:15378"/>
        <dbReference type="ChEBI" id="CHEBI:57967"/>
        <dbReference type="ChEBI" id="CHEBI:78346"/>
        <dbReference type="ChEBI" id="CHEBI:456215"/>
        <dbReference type="EC" id="3.6.1.13"/>
    </reaction>
</comment>
<dbReference type="PANTHER" id="PTHR16509:SF1">
    <property type="entry name" value="MANGANESE-DEPENDENT ADP-RIBOSE_CDP-ALCOHOL DIPHOSPHATASE"/>
    <property type="match status" value="1"/>
</dbReference>
<dbReference type="Ensembl" id="ENSLCAT00010059411.1">
    <property type="protein sequence ID" value="ENSLCAP00010057832.1"/>
    <property type="gene ID" value="ENSLCAG00010026989.1"/>
</dbReference>
<feature type="domain" description="Calcineurin-like phosphoesterase" evidence="17">
    <location>
        <begin position="157"/>
        <end position="419"/>
    </location>
</feature>
<dbReference type="FunCoup" id="A0A4W6G280">
    <property type="interactions" value="122"/>
</dbReference>
<evidence type="ECO:0000256" key="7">
    <source>
        <dbReference type="ARBA" id="ARBA00016378"/>
    </source>
</evidence>
<comment type="subunit">
    <text evidence="3">Monomer.</text>
</comment>
<dbReference type="SUPFAM" id="SSF56300">
    <property type="entry name" value="Metallo-dependent phosphatases"/>
    <property type="match status" value="1"/>
</dbReference>
<dbReference type="GO" id="GO:0047631">
    <property type="term" value="F:ADP-ribose diphosphatase activity"/>
    <property type="evidence" value="ECO:0007669"/>
    <property type="project" value="UniProtKB-EC"/>
</dbReference>
<evidence type="ECO:0000256" key="6">
    <source>
        <dbReference type="ARBA" id="ARBA00012529"/>
    </source>
</evidence>
<keyword evidence="9" id="KW-0378">Hydrolase</keyword>
<evidence type="ECO:0000256" key="3">
    <source>
        <dbReference type="ARBA" id="ARBA00011245"/>
    </source>
</evidence>
<dbReference type="GO" id="GO:0047734">
    <property type="term" value="F:CDP-glycerol diphosphatase activity"/>
    <property type="evidence" value="ECO:0007669"/>
    <property type="project" value="UniProtKB-EC"/>
</dbReference>
<evidence type="ECO:0000256" key="10">
    <source>
        <dbReference type="ARBA" id="ARBA00022833"/>
    </source>
</evidence>
<evidence type="ECO:0000256" key="1">
    <source>
        <dbReference type="ARBA" id="ARBA00001946"/>
    </source>
</evidence>
<evidence type="ECO:0000313" key="18">
    <source>
        <dbReference type="Ensembl" id="ENSLCAP00010057832.1"/>
    </source>
</evidence>
<dbReference type="Pfam" id="PF00149">
    <property type="entry name" value="Metallophos"/>
    <property type="match status" value="1"/>
</dbReference>
<dbReference type="EC" id="3.6.1.13" evidence="5"/>
<evidence type="ECO:0000256" key="13">
    <source>
        <dbReference type="ARBA" id="ARBA00047486"/>
    </source>
</evidence>
<keyword evidence="10" id="KW-0862">Zinc</keyword>
<dbReference type="EC" id="3.6.1.53" evidence="6"/>
<comment type="cofactor">
    <cofactor evidence="1">
        <name>Mg(2+)</name>
        <dbReference type="ChEBI" id="CHEBI:18420"/>
    </cofactor>
</comment>
<evidence type="ECO:0000256" key="15">
    <source>
        <dbReference type="ARBA" id="ARBA00047894"/>
    </source>
</evidence>
<comment type="similarity">
    <text evidence="2">Belongs to the ADPRibase-Mn family.</text>
</comment>
<evidence type="ECO:0000256" key="2">
    <source>
        <dbReference type="ARBA" id="ARBA00006362"/>
    </source>
</evidence>
<evidence type="ECO:0000256" key="14">
    <source>
        <dbReference type="ARBA" id="ARBA00047636"/>
    </source>
</evidence>
<reference evidence="19" key="1">
    <citation type="submission" date="2015-09" db="EMBL/GenBank/DDBJ databases">
        <authorList>
            <person name="Sai Rama Sridatta P."/>
        </authorList>
    </citation>
    <scope>NUCLEOTIDE SEQUENCE [LARGE SCALE GENOMIC DNA]</scope>
</reference>
<name>A0A4W6G280_LATCA</name>
<accession>A0A4W6G280</accession>
<dbReference type="InterPro" id="IPR029052">
    <property type="entry name" value="Metallo-depent_PP-like"/>
</dbReference>
<keyword evidence="8" id="KW-0479">Metal-binding</keyword>
<dbReference type="InParanoid" id="A0A4W6G280"/>
<dbReference type="AlphaFoldDB" id="A0A4W6G280"/>
<dbReference type="InterPro" id="IPR041869">
    <property type="entry name" value="MPP_ADPRM"/>
</dbReference>
<dbReference type="PANTHER" id="PTHR16509">
    <property type="match status" value="1"/>
</dbReference>
<evidence type="ECO:0000256" key="4">
    <source>
        <dbReference type="ARBA" id="ARBA00012443"/>
    </source>
</evidence>
<dbReference type="GeneTree" id="ENSGT00390000014667"/>
<gene>
    <name evidence="18" type="primary">ADPRM</name>
</gene>
<evidence type="ECO:0000256" key="11">
    <source>
        <dbReference type="ARBA" id="ARBA00030848"/>
    </source>
</evidence>
<sequence>MYTKKTKENCVDIQQWCSCYLLSRHECCGSHTSENTRLNQWAAILLQHIHAFPTSTLSTVRFSNRLILKNETGSGCFYCAVPRWFVCSHGGGRQRKLKANSLAGFHHVWRWRRCRLVVNVSCLCDSPGIYVKRTHTTVILKTTPTMDDCAQERPLFTFGVIADIQYANIDDGYNYSRSRRRYYRSSLQLLRNAQESWSESAVKPEFILQLGDIIDGFNKGHNASERALDTVLREFSSSPVEVHHVWGNHEFYNFSRSALLGSKLNSTLHTDRILSETRPGPEIYAYHFSPFPGFTFVVLDAYDVSLLGREESSEQYKSAMNVIRQYNNNEDLNCPPACEGLEQRFTMFNGGFSKEQLDWLDSVLSSADDKRERVTIVSHLPVHPCSTDPICLAWNFDELLGIIRSHSSVVCFMAGHDHDGGYVKDKDTGVHHLTLEGVIETLPDSNAFGTVSVYEDRMVLKGSGRTRDRVFLFP</sequence>
<reference evidence="18" key="2">
    <citation type="submission" date="2025-08" db="UniProtKB">
        <authorList>
            <consortium name="Ensembl"/>
        </authorList>
    </citation>
    <scope>IDENTIFICATION</scope>
</reference>
<comment type="catalytic activity">
    <reaction evidence="14">
        <text>CDP-choline + H2O = phosphocholine + CMP + 2 H(+)</text>
        <dbReference type="Rhea" id="RHEA:32487"/>
        <dbReference type="ChEBI" id="CHEBI:15377"/>
        <dbReference type="ChEBI" id="CHEBI:15378"/>
        <dbReference type="ChEBI" id="CHEBI:58779"/>
        <dbReference type="ChEBI" id="CHEBI:60377"/>
        <dbReference type="ChEBI" id="CHEBI:295975"/>
        <dbReference type="EC" id="3.6.1.53"/>
    </reaction>
</comment>
<dbReference type="STRING" id="8187.ENSLCAP00010057832"/>
<evidence type="ECO:0000256" key="16">
    <source>
        <dbReference type="ARBA" id="ARBA00049546"/>
    </source>
</evidence>
<evidence type="ECO:0000256" key="9">
    <source>
        <dbReference type="ARBA" id="ARBA00022801"/>
    </source>
</evidence>
<reference evidence="18" key="3">
    <citation type="submission" date="2025-09" db="UniProtKB">
        <authorList>
            <consortium name="Ensembl"/>
        </authorList>
    </citation>
    <scope>IDENTIFICATION</scope>
</reference>
<comment type="catalytic activity">
    <reaction evidence="15">
        <text>ADP-D-ribose + H2O = D-ribose 5-phosphate + AMP + 2 H(+)</text>
        <dbReference type="Rhea" id="RHEA:10412"/>
        <dbReference type="ChEBI" id="CHEBI:15377"/>
        <dbReference type="ChEBI" id="CHEBI:15378"/>
        <dbReference type="ChEBI" id="CHEBI:57967"/>
        <dbReference type="ChEBI" id="CHEBI:78346"/>
        <dbReference type="ChEBI" id="CHEBI:456215"/>
        <dbReference type="EC" id="3.6.1.53"/>
    </reaction>
</comment>
<protein>
    <recommendedName>
        <fullName evidence="7">Manganese-dependent ADP-ribose/CDP-alcohol diphosphatase</fullName>
        <ecNumber evidence="5">3.6.1.13</ecNumber>
        <ecNumber evidence="4">3.6.1.16</ecNumber>
        <ecNumber evidence="6">3.6.1.53</ecNumber>
    </recommendedName>
    <alternativeName>
        <fullName evidence="12">ADPRibase-Mn</fullName>
    </alternativeName>
    <alternativeName>
        <fullName evidence="11">CDP-choline phosphohydrolase</fullName>
    </alternativeName>
</protein>
<evidence type="ECO:0000313" key="19">
    <source>
        <dbReference type="Proteomes" id="UP000314980"/>
    </source>
</evidence>
<comment type="catalytic activity">
    <reaction evidence="13">
        <text>CDP-glycerol + H2O = sn-glycerol 3-phosphate + CMP + 2 H(+)</text>
        <dbReference type="Rhea" id="RHEA:21692"/>
        <dbReference type="ChEBI" id="CHEBI:15377"/>
        <dbReference type="ChEBI" id="CHEBI:15378"/>
        <dbReference type="ChEBI" id="CHEBI:57597"/>
        <dbReference type="ChEBI" id="CHEBI:58311"/>
        <dbReference type="ChEBI" id="CHEBI:60377"/>
        <dbReference type="EC" id="3.6.1.16"/>
    </reaction>
</comment>
<dbReference type="InterPro" id="IPR004843">
    <property type="entry name" value="Calcineurin-like_PHP"/>
</dbReference>
<organism evidence="18 19">
    <name type="scientific">Lates calcarifer</name>
    <name type="common">Barramundi</name>
    <name type="synonym">Holocentrus calcarifer</name>
    <dbReference type="NCBI Taxonomy" id="8187"/>
    <lineage>
        <taxon>Eukaryota</taxon>
        <taxon>Metazoa</taxon>
        <taxon>Chordata</taxon>
        <taxon>Craniata</taxon>
        <taxon>Vertebrata</taxon>
        <taxon>Euteleostomi</taxon>
        <taxon>Actinopterygii</taxon>
        <taxon>Neopterygii</taxon>
        <taxon>Teleostei</taxon>
        <taxon>Neoteleostei</taxon>
        <taxon>Acanthomorphata</taxon>
        <taxon>Carangaria</taxon>
        <taxon>Carangaria incertae sedis</taxon>
        <taxon>Centropomidae</taxon>
        <taxon>Lates</taxon>
    </lineage>
</organism>
<dbReference type="EC" id="3.6.1.16" evidence="4"/>